<keyword evidence="3" id="KW-0067">ATP-binding</keyword>
<dbReference type="InterPro" id="IPR003593">
    <property type="entry name" value="AAA+_ATPase"/>
</dbReference>
<evidence type="ECO:0000256" key="3">
    <source>
        <dbReference type="ARBA" id="ARBA00022840"/>
    </source>
</evidence>
<dbReference type="SMART" id="SM00382">
    <property type="entry name" value="AAA"/>
    <property type="match status" value="1"/>
</dbReference>
<dbReference type="GO" id="GO:0016887">
    <property type="term" value="F:ATP hydrolysis activity"/>
    <property type="evidence" value="ECO:0007669"/>
    <property type="project" value="InterPro"/>
</dbReference>
<keyword evidence="1" id="KW-0235">DNA replication</keyword>
<dbReference type="PANTHER" id="PTHR11669:SF20">
    <property type="entry name" value="REPLICATION FACTOR C SUBUNIT 4"/>
    <property type="match status" value="1"/>
</dbReference>
<protein>
    <recommendedName>
        <fullName evidence="4">AAA+ ATPase domain-containing protein</fullName>
    </recommendedName>
</protein>
<dbReference type="Gene3D" id="1.10.8.60">
    <property type="match status" value="1"/>
</dbReference>
<dbReference type="InterPro" id="IPR003959">
    <property type="entry name" value="ATPase_AAA_core"/>
</dbReference>
<dbReference type="AlphaFoldDB" id="A0A6C0H5A8"/>
<dbReference type="GO" id="GO:0005524">
    <property type="term" value="F:ATP binding"/>
    <property type="evidence" value="ECO:0007669"/>
    <property type="project" value="UniProtKB-KW"/>
</dbReference>
<dbReference type="GO" id="GO:0005663">
    <property type="term" value="C:DNA replication factor C complex"/>
    <property type="evidence" value="ECO:0007669"/>
    <property type="project" value="TreeGrafter"/>
</dbReference>
<name>A0A6C0H5A8_9ZZZZ</name>
<organism evidence="5">
    <name type="scientific">viral metagenome</name>
    <dbReference type="NCBI Taxonomy" id="1070528"/>
    <lineage>
        <taxon>unclassified sequences</taxon>
        <taxon>metagenomes</taxon>
        <taxon>organismal metagenomes</taxon>
    </lineage>
</organism>
<dbReference type="GO" id="GO:0003689">
    <property type="term" value="F:DNA clamp loader activity"/>
    <property type="evidence" value="ECO:0007669"/>
    <property type="project" value="TreeGrafter"/>
</dbReference>
<accession>A0A6C0H5A8</accession>
<sequence length="274" mass="32578">MNIPWMEKYRPNNIDEIILSQENELLLKNIIEKKYFPNMMFYGSPGTGKTTTIINLIKEYQNRNENGENNNNIIHLNASDDRGIDVIRNIIKSFIFSKTRETRFVILDEADCMTVNAQYLLKTMIKNYKGGAKFCLLCNYISKIDEKLLEELMIVRFNNLPPDKIINKLKEILEKENKKITTKKLKILQKNYGNDIRSMINDIQMNKINDYNKVFKKKNEYDKIDLYELSINVFQDMIENNCCSKLIDKMEKYIHNYYELDDPVKYFKNIISLR</sequence>
<dbReference type="SUPFAM" id="SSF52540">
    <property type="entry name" value="P-loop containing nucleoside triphosphate hydrolases"/>
    <property type="match status" value="1"/>
</dbReference>
<keyword evidence="2" id="KW-0547">Nucleotide-binding</keyword>
<dbReference type="GO" id="GO:0005634">
    <property type="term" value="C:nucleus"/>
    <property type="evidence" value="ECO:0007669"/>
    <property type="project" value="TreeGrafter"/>
</dbReference>
<dbReference type="GO" id="GO:0006281">
    <property type="term" value="P:DNA repair"/>
    <property type="evidence" value="ECO:0007669"/>
    <property type="project" value="TreeGrafter"/>
</dbReference>
<dbReference type="InterPro" id="IPR027417">
    <property type="entry name" value="P-loop_NTPase"/>
</dbReference>
<evidence type="ECO:0000259" key="4">
    <source>
        <dbReference type="SMART" id="SM00382"/>
    </source>
</evidence>
<dbReference type="Gene3D" id="3.40.50.300">
    <property type="entry name" value="P-loop containing nucleotide triphosphate hydrolases"/>
    <property type="match status" value="1"/>
</dbReference>
<dbReference type="CDD" id="cd00009">
    <property type="entry name" value="AAA"/>
    <property type="match status" value="1"/>
</dbReference>
<feature type="domain" description="AAA+ ATPase" evidence="4">
    <location>
        <begin position="35"/>
        <end position="163"/>
    </location>
</feature>
<evidence type="ECO:0000313" key="5">
    <source>
        <dbReference type="EMBL" id="QHT75741.1"/>
    </source>
</evidence>
<proteinExistence type="predicted"/>
<dbReference type="InterPro" id="IPR050238">
    <property type="entry name" value="DNA_Rep/Repair_Clamp_Loader"/>
</dbReference>
<evidence type="ECO:0000256" key="2">
    <source>
        <dbReference type="ARBA" id="ARBA00022741"/>
    </source>
</evidence>
<evidence type="ECO:0000256" key="1">
    <source>
        <dbReference type="ARBA" id="ARBA00022705"/>
    </source>
</evidence>
<dbReference type="GO" id="GO:0006261">
    <property type="term" value="P:DNA-templated DNA replication"/>
    <property type="evidence" value="ECO:0007669"/>
    <property type="project" value="TreeGrafter"/>
</dbReference>
<dbReference type="PANTHER" id="PTHR11669">
    <property type="entry name" value="REPLICATION FACTOR C / DNA POLYMERASE III GAMMA-TAU SUBUNIT"/>
    <property type="match status" value="1"/>
</dbReference>
<reference evidence="5" key="1">
    <citation type="journal article" date="2020" name="Nature">
        <title>Giant virus diversity and host interactions through global metagenomics.</title>
        <authorList>
            <person name="Schulz F."/>
            <person name="Roux S."/>
            <person name="Paez-Espino D."/>
            <person name="Jungbluth S."/>
            <person name="Walsh D.A."/>
            <person name="Denef V.J."/>
            <person name="McMahon K.D."/>
            <person name="Konstantinidis K.T."/>
            <person name="Eloe-Fadrosh E.A."/>
            <person name="Kyrpides N.C."/>
            <person name="Woyke T."/>
        </authorList>
    </citation>
    <scope>NUCLEOTIDE SEQUENCE</scope>
    <source>
        <strain evidence="5">GVMAG-M-3300023179-71</strain>
    </source>
</reference>
<dbReference type="EMBL" id="MN739881">
    <property type="protein sequence ID" value="QHT75741.1"/>
    <property type="molecule type" value="Genomic_DNA"/>
</dbReference>
<dbReference type="Pfam" id="PF00004">
    <property type="entry name" value="AAA"/>
    <property type="match status" value="1"/>
</dbReference>